<sequence>MFDAEFLRILPEVPGDNPWPFCPTTRNYRTRFVGQADYHLGFENNRIMSFESALLKNWPEDGSDPADDDYENPVVIFDTKCDSFVPEETRSCDVAEWSSLSGGASPDYVRNRGTRYA</sequence>
<name>A0ABP0VJR4_9BRYO</name>
<dbReference type="Proteomes" id="UP001497444">
    <property type="component" value="Unassembled WGS sequence"/>
</dbReference>
<accession>A0ABP0VJR4</accession>
<feature type="region of interest" description="Disordered" evidence="1">
    <location>
        <begin position="98"/>
        <end position="117"/>
    </location>
</feature>
<keyword evidence="3" id="KW-1185">Reference proteome</keyword>
<evidence type="ECO:0000313" key="2">
    <source>
        <dbReference type="EMBL" id="CAK9253737.1"/>
    </source>
</evidence>
<proteinExistence type="predicted"/>
<dbReference type="EMBL" id="CAXAQS010000931">
    <property type="protein sequence ID" value="CAK9253737.1"/>
    <property type="molecule type" value="Genomic_DNA"/>
</dbReference>
<evidence type="ECO:0000256" key="1">
    <source>
        <dbReference type="SAM" id="MobiDB-lite"/>
    </source>
</evidence>
<comment type="caution">
    <text evidence="2">The sequence shown here is derived from an EMBL/GenBank/DDBJ whole genome shotgun (WGS) entry which is preliminary data.</text>
</comment>
<reference evidence="2" key="1">
    <citation type="submission" date="2024-02" db="EMBL/GenBank/DDBJ databases">
        <authorList>
            <consortium name="ELIXIR-Norway"/>
            <consortium name="Elixir Norway"/>
        </authorList>
    </citation>
    <scope>NUCLEOTIDE SEQUENCE</scope>
</reference>
<gene>
    <name evidence="2" type="ORF">CSSPJE1EN1_LOCUS29115</name>
</gene>
<organism evidence="2 3">
    <name type="scientific">Sphagnum jensenii</name>
    <dbReference type="NCBI Taxonomy" id="128206"/>
    <lineage>
        <taxon>Eukaryota</taxon>
        <taxon>Viridiplantae</taxon>
        <taxon>Streptophyta</taxon>
        <taxon>Embryophyta</taxon>
        <taxon>Bryophyta</taxon>
        <taxon>Sphagnophytina</taxon>
        <taxon>Sphagnopsida</taxon>
        <taxon>Sphagnales</taxon>
        <taxon>Sphagnaceae</taxon>
        <taxon>Sphagnum</taxon>
    </lineage>
</organism>
<evidence type="ECO:0000313" key="3">
    <source>
        <dbReference type="Proteomes" id="UP001497444"/>
    </source>
</evidence>
<protein>
    <submittedName>
        <fullName evidence="2">Uncharacterized protein</fullName>
    </submittedName>
</protein>